<keyword evidence="9 10" id="KW-0998">Cell outer membrane</keyword>
<evidence type="ECO:0000256" key="8">
    <source>
        <dbReference type="ARBA" id="ARBA00023170"/>
    </source>
</evidence>
<dbReference type="PROSITE" id="PS52016">
    <property type="entry name" value="TONB_DEPENDENT_REC_3"/>
    <property type="match status" value="1"/>
</dbReference>
<keyword evidence="2 10" id="KW-0813">Transport</keyword>
<evidence type="ECO:0000256" key="11">
    <source>
        <dbReference type="RuleBase" id="RU003357"/>
    </source>
</evidence>
<evidence type="ECO:0000256" key="3">
    <source>
        <dbReference type="ARBA" id="ARBA00022452"/>
    </source>
</evidence>
<dbReference type="GO" id="GO:0015344">
    <property type="term" value="F:siderophore uptake transmembrane transporter activity"/>
    <property type="evidence" value="ECO:0007669"/>
    <property type="project" value="TreeGrafter"/>
</dbReference>
<proteinExistence type="inferred from homology"/>
<dbReference type="PANTHER" id="PTHR30069">
    <property type="entry name" value="TONB-DEPENDENT OUTER MEMBRANE RECEPTOR"/>
    <property type="match status" value="1"/>
</dbReference>
<feature type="chain" id="PRO_5020401235" evidence="12">
    <location>
        <begin position="18"/>
        <end position="752"/>
    </location>
</feature>
<dbReference type="InterPro" id="IPR012910">
    <property type="entry name" value="Plug_dom"/>
</dbReference>
<keyword evidence="4 10" id="KW-0812">Transmembrane</keyword>
<dbReference type="Gene3D" id="2.170.130.10">
    <property type="entry name" value="TonB-dependent receptor, plug domain"/>
    <property type="match status" value="1"/>
</dbReference>
<dbReference type="InterPro" id="IPR008969">
    <property type="entry name" value="CarboxyPept-like_regulatory"/>
</dbReference>
<dbReference type="Gene3D" id="2.40.170.20">
    <property type="entry name" value="TonB-dependent receptor, beta-barrel domain"/>
    <property type="match status" value="1"/>
</dbReference>
<gene>
    <name evidence="15" type="ORF">EZE20_10215</name>
</gene>
<evidence type="ECO:0000256" key="2">
    <source>
        <dbReference type="ARBA" id="ARBA00022448"/>
    </source>
</evidence>
<evidence type="ECO:0000256" key="5">
    <source>
        <dbReference type="ARBA" id="ARBA00022729"/>
    </source>
</evidence>
<evidence type="ECO:0000256" key="6">
    <source>
        <dbReference type="ARBA" id="ARBA00023077"/>
    </source>
</evidence>
<keyword evidence="3 10" id="KW-1134">Transmembrane beta strand</keyword>
<evidence type="ECO:0000259" key="14">
    <source>
        <dbReference type="Pfam" id="PF07715"/>
    </source>
</evidence>
<keyword evidence="5 12" id="KW-0732">Signal</keyword>
<keyword evidence="8 15" id="KW-0675">Receptor</keyword>
<feature type="signal peptide" evidence="12">
    <location>
        <begin position="1"/>
        <end position="17"/>
    </location>
</feature>
<dbReference type="SUPFAM" id="SSF56935">
    <property type="entry name" value="Porins"/>
    <property type="match status" value="1"/>
</dbReference>
<dbReference type="Pfam" id="PF00593">
    <property type="entry name" value="TonB_dep_Rec_b-barrel"/>
    <property type="match status" value="1"/>
</dbReference>
<dbReference type="EMBL" id="SMJU01000006">
    <property type="protein sequence ID" value="TDB65083.1"/>
    <property type="molecule type" value="Genomic_DNA"/>
</dbReference>
<sequence>MFRALLLSLCLSLPAMAQEGTRLISGKITTTASDKPLSDVTVQILNSNLGTRSAADGSFQLRVSRSGIYQLRFSSVGFSAVEQTVQVDNAPVVVDISLTPALIQLNDQVVVTAQRYETPDFERPEALTVISKRDLSGNSMRSTPEILMGQSGVFLQKTNHGGGSPFVRGLTGQQTLLLVDGIRLNNATFRSGPNQYLNTIDPFLLDRIEIARGAGSVQYGSDAIGGAINVLTASPDYSDKTEFHGTVLGKLMSGGMEKSGRLSASVTAPNVGIQGGFSYRSFGDLIGGAGIGTQVPTGYDQYSLDLKSRIKLTPNVQLTLSVQHMRQDSVPVFHKVQLENFAVNQFNPQIRTLAYARLEGQKATKWASSWQLTALAGRTVEERQSRKNSAVRTLHEKDEVQTVGALASIISRPTRLWTIQSGIEWYYDYIGSMKQEIEPIFSSAGPQPIQRGLYPDHANMSNLAFYNLHTIQLQKLLVTVGGRFNTFSISIPDKDLGNSTISPSAWVGNAGISYELLPFLRVIAQANTSFRAPNIDDLGTLGIVDFRYEVPNTDLRPERGFNKEVGLKIKLPGFSSSVFVYHNQLTDLIGRVKTAEIRQDYPVYLKENISKAFIRGLEADAEFQLASDLLLSGFLNYTYGQNLSGNEPYRRIPPLNGRMSLRYQPTRQSWLSLDYLTAATQDRLAKGDVDDNRIPEGGTPGWNVFNLSAGYQIGKISLTASAQNLLNEAYKTHGSGVSEVGRSVWLMARFDW</sequence>
<name>A0A4R4KBV3_9BACT</name>
<dbReference type="CDD" id="cd01347">
    <property type="entry name" value="ligand_gated_channel"/>
    <property type="match status" value="1"/>
</dbReference>
<evidence type="ECO:0000256" key="7">
    <source>
        <dbReference type="ARBA" id="ARBA00023136"/>
    </source>
</evidence>
<reference evidence="15 16" key="1">
    <citation type="submission" date="2019-02" db="EMBL/GenBank/DDBJ databases">
        <title>Arundinibacter roseus gen. nov., sp. nov., a new member of the family Cytophagaceae.</title>
        <authorList>
            <person name="Szuroczki S."/>
            <person name="Khayer B."/>
            <person name="Sproer C."/>
            <person name="Toumi M."/>
            <person name="Szabo A."/>
            <person name="Felfoldi T."/>
            <person name="Schumann P."/>
            <person name="Toth E."/>
        </authorList>
    </citation>
    <scope>NUCLEOTIDE SEQUENCE [LARGE SCALE GENOMIC DNA]</scope>
    <source>
        <strain evidence="15 16">DMA-k-7a</strain>
    </source>
</reference>
<protein>
    <submittedName>
        <fullName evidence="15">TonB-dependent receptor</fullName>
    </submittedName>
</protein>
<evidence type="ECO:0000256" key="10">
    <source>
        <dbReference type="PROSITE-ProRule" id="PRU01360"/>
    </source>
</evidence>
<comment type="subcellular location">
    <subcellularLocation>
        <location evidence="1 10">Cell outer membrane</location>
        <topology evidence="1 10">Multi-pass membrane protein</topology>
    </subcellularLocation>
</comment>
<keyword evidence="6 11" id="KW-0798">TonB box</keyword>
<comment type="caution">
    <text evidence="15">The sequence shown here is derived from an EMBL/GenBank/DDBJ whole genome shotgun (WGS) entry which is preliminary data.</text>
</comment>
<keyword evidence="16" id="KW-1185">Reference proteome</keyword>
<dbReference type="Gene3D" id="2.60.40.1120">
    <property type="entry name" value="Carboxypeptidase-like, regulatory domain"/>
    <property type="match status" value="1"/>
</dbReference>
<evidence type="ECO:0000256" key="1">
    <source>
        <dbReference type="ARBA" id="ARBA00004571"/>
    </source>
</evidence>
<evidence type="ECO:0000259" key="13">
    <source>
        <dbReference type="Pfam" id="PF00593"/>
    </source>
</evidence>
<evidence type="ECO:0000256" key="4">
    <source>
        <dbReference type="ARBA" id="ARBA00022692"/>
    </source>
</evidence>
<dbReference type="GO" id="GO:0044718">
    <property type="term" value="P:siderophore transmembrane transport"/>
    <property type="evidence" value="ECO:0007669"/>
    <property type="project" value="TreeGrafter"/>
</dbReference>
<evidence type="ECO:0000256" key="12">
    <source>
        <dbReference type="SAM" id="SignalP"/>
    </source>
</evidence>
<organism evidence="15 16">
    <name type="scientific">Arundinibacter roseus</name>
    <dbReference type="NCBI Taxonomy" id="2070510"/>
    <lineage>
        <taxon>Bacteria</taxon>
        <taxon>Pseudomonadati</taxon>
        <taxon>Bacteroidota</taxon>
        <taxon>Cytophagia</taxon>
        <taxon>Cytophagales</taxon>
        <taxon>Spirosomataceae</taxon>
        <taxon>Arundinibacter</taxon>
    </lineage>
</organism>
<dbReference type="Pfam" id="PF07715">
    <property type="entry name" value="Plug"/>
    <property type="match status" value="1"/>
</dbReference>
<dbReference type="OrthoDB" id="9764669at2"/>
<dbReference type="Proteomes" id="UP000295706">
    <property type="component" value="Unassembled WGS sequence"/>
</dbReference>
<comment type="similarity">
    <text evidence="10 11">Belongs to the TonB-dependent receptor family.</text>
</comment>
<dbReference type="InterPro" id="IPR039426">
    <property type="entry name" value="TonB-dep_rcpt-like"/>
</dbReference>
<feature type="domain" description="TonB-dependent receptor-like beta-barrel" evidence="13">
    <location>
        <begin position="421"/>
        <end position="725"/>
    </location>
</feature>
<evidence type="ECO:0000313" key="16">
    <source>
        <dbReference type="Proteomes" id="UP000295706"/>
    </source>
</evidence>
<dbReference type="RefSeq" id="WP_132117206.1">
    <property type="nucleotide sequence ID" value="NZ_SMJU01000006.1"/>
</dbReference>
<dbReference type="InterPro" id="IPR000531">
    <property type="entry name" value="Beta-barrel_TonB"/>
</dbReference>
<dbReference type="InterPro" id="IPR036942">
    <property type="entry name" value="Beta-barrel_TonB_sf"/>
</dbReference>
<dbReference type="InterPro" id="IPR037066">
    <property type="entry name" value="Plug_dom_sf"/>
</dbReference>
<evidence type="ECO:0000313" key="15">
    <source>
        <dbReference type="EMBL" id="TDB65083.1"/>
    </source>
</evidence>
<dbReference type="GO" id="GO:0009279">
    <property type="term" value="C:cell outer membrane"/>
    <property type="evidence" value="ECO:0007669"/>
    <property type="project" value="UniProtKB-SubCell"/>
</dbReference>
<evidence type="ECO:0000256" key="9">
    <source>
        <dbReference type="ARBA" id="ARBA00023237"/>
    </source>
</evidence>
<accession>A0A4R4KBV3</accession>
<dbReference type="PANTHER" id="PTHR30069:SF29">
    <property type="entry name" value="HEMOGLOBIN AND HEMOGLOBIN-HAPTOGLOBIN-BINDING PROTEIN 1-RELATED"/>
    <property type="match status" value="1"/>
</dbReference>
<dbReference type="AlphaFoldDB" id="A0A4R4KBV3"/>
<dbReference type="SUPFAM" id="SSF49464">
    <property type="entry name" value="Carboxypeptidase regulatory domain-like"/>
    <property type="match status" value="1"/>
</dbReference>
<dbReference type="Pfam" id="PF13715">
    <property type="entry name" value="CarbopepD_reg_2"/>
    <property type="match status" value="1"/>
</dbReference>
<feature type="domain" description="TonB-dependent receptor plug" evidence="14">
    <location>
        <begin position="122"/>
        <end position="227"/>
    </location>
</feature>
<keyword evidence="7 10" id="KW-0472">Membrane</keyword>